<evidence type="ECO:0000313" key="3">
    <source>
        <dbReference type="EMBL" id="AEB11243.1"/>
    </source>
</evidence>
<name>F2NLY6_MARHT</name>
<dbReference type="AlphaFoldDB" id="F2NLY6"/>
<dbReference type="PANTHER" id="PTHR36304">
    <property type="entry name" value="DOMAIN GTPASE-ACTIVATING PROTEIN, PUTATIVE-RELATED-RELATED"/>
    <property type="match status" value="1"/>
</dbReference>
<dbReference type="Pfam" id="PF14332">
    <property type="entry name" value="DUF4388"/>
    <property type="match status" value="1"/>
</dbReference>
<dbReference type="HOGENOM" id="CLU_771187_0_0_0"/>
<dbReference type="InterPro" id="IPR025497">
    <property type="entry name" value="PatA-like_N"/>
</dbReference>
<dbReference type="SUPFAM" id="SSF160246">
    <property type="entry name" value="EspE N-terminal domain-like"/>
    <property type="match status" value="1"/>
</dbReference>
<dbReference type="Proteomes" id="UP000007030">
    <property type="component" value="Chromosome"/>
</dbReference>
<gene>
    <name evidence="3" type="ordered locus">Marky_0491</name>
</gene>
<dbReference type="PROSITE" id="PS50110">
    <property type="entry name" value="RESPONSE_REGULATORY"/>
    <property type="match status" value="1"/>
</dbReference>
<comment type="caution">
    <text evidence="1">Lacks conserved residue(s) required for the propagation of feature annotation.</text>
</comment>
<dbReference type="OrthoDB" id="30040at2"/>
<dbReference type="eggNOG" id="COG0745">
    <property type="taxonomic scope" value="Bacteria"/>
</dbReference>
<feature type="domain" description="Response regulatory" evidence="2">
    <location>
        <begin position="236"/>
        <end position="345"/>
    </location>
</feature>
<dbReference type="GO" id="GO:0000160">
    <property type="term" value="P:phosphorelay signal transduction system"/>
    <property type="evidence" value="ECO:0007669"/>
    <property type="project" value="InterPro"/>
</dbReference>
<organism evidence="3 4">
    <name type="scientific">Marinithermus hydrothermalis (strain DSM 14884 / JCM 11576 / T1)</name>
    <dbReference type="NCBI Taxonomy" id="869210"/>
    <lineage>
        <taxon>Bacteria</taxon>
        <taxon>Thermotogati</taxon>
        <taxon>Deinococcota</taxon>
        <taxon>Deinococci</taxon>
        <taxon>Thermales</taxon>
        <taxon>Thermaceae</taxon>
        <taxon>Marinithermus</taxon>
    </lineage>
</organism>
<reference evidence="3 4" key="1">
    <citation type="journal article" date="2012" name="Stand. Genomic Sci.">
        <title>Complete genome sequence of the aerobic, heterotroph Marinithermus hydrothermalis type strain (T1(T)) from a deep-sea hydrothermal vent chimney.</title>
        <authorList>
            <person name="Copeland A."/>
            <person name="Gu W."/>
            <person name="Yasawong M."/>
            <person name="Lapidus A."/>
            <person name="Lucas S."/>
            <person name="Deshpande S."/>
            <person name="Pagani I."/>
            <person name="Tapia R."/>
            <person name="Cheng J.F."/>
            <person name="Goodwin L.A."/>
            <person name="Pitluck S."/>
            <person name="Liolios K."/>
            <person name="Ivanova N."/>
            <person name="Mavromatis K."/>
            <person name="Mikhailova N."/>
            <person name="Pati A."/>
            <person name="Chen A."/>
            <person name="Palaniappan K."/>
            <person name="Land M."/>
            <person name="Pan C."/>
            <person name="Brambilla E.M."/>
            <person name="Rohde M."/>
            <person name="Tindall B.J."/>
            <person name="Sikorski J."/>
            <person name="Goker M."/>
            <person name="Detter J.C."/>
            <person name="Bristow J."/>
            <person name="Eisen J.A."/>
            <person name="Markowitz V."/>
            <person name="Hugenholtz P."/>
            <person name="Kyrpides N.C."/>
            <person name="Klenk H.P."/>
            <person name="Woyke T."/>
        </authorList>
    </citation>
    <scope>NUCLEOTIDE SEQUENCE [LARGE SCALE GENOMIC DNA]</scope>
    <source>
        <strain evidence="4">DSM 14884 / JCM 11576 / T1</strain>
    </source>
</reference>
<dbReference type="STRING" id="869210.Marky_0491"/>
<evidence type="ECO:0000256" key="1">
    <source>
        <dbReference type="PROSITE-ProRule" id="PRU00169"/>
    </source>
</evidence>
<evidence type="ECO:0000259" key="2">
    <source>
        <dbReference type="PROSITE" id="PS50110"/>
    </source>
</evidence>
<dbReference type="Gene3D" id="3.40.50.2300">
    <property type="match status" value="1"/>
</dbReference>
<dbReference type="InterPro" id="IPR001789">
    <property type="entry name" value="Sig_transdc_resp-reg_receiver"/>
</dbReference>
<keyword evidence="4" id="KW-1185">Reference proteome</keyword>
<dbReference type="KEGG" id="mhd:Marky_0491"/>
<sequence length="348" mass="38580">MIQGRIGEIELGELLRALEAAGKSAVVTLETPHGTGQAHLALGRMAYARTEPGPHLGEYLVRLGHLNLDDIQRLVLKQRRENPGTPLGQLALQEGLISEAELHEALSAQVLEALATMLTWEEGRFTAEPPPPNTSQIPLAYTLEASAAVLEAARRLDEWRRGQVAPDEVLVLAGDPTRHALSPEAWTLLELVDGIKRARSIALESGLAEEEAYHVLYELKSRGLLKPATLLLEDPLILVLADSSLVRRLLFVVLERERYRTLIAPDLETAKRMLVRHRPHGILIQGDAVADRVRQIRALPEGRYTPLWVISETPPRGLWARAARVGHIPKPFTERDVLEALSAIRRPL</sequence>
<dbReference type="SUPFAM" id="SSF52172">
    <property type="entry name" value="CheY-like"/>
    <property type="match status" value="1"/>
</dbReference>
<accession>F2NLY6</accession>
<dbReference type="PANTHER" id="PTHR36304:SF4">
    <property type="entry name" value="DUF4388 DOMAIN-CONTAINING PROTEIN"/>
    <property type="match status" value="1"/>
</dbReference>
<evidence type="ECO:0000313" key="4">
    <source>
        <dbReference type="Proteomes" id="UP000007030"/>
    </source>
</evidence>
<protein>
    <submittedName>
        <fullName evidence="3">Response regulator receiver</fullName>
    </submittedName>
</protein>
<dbReference type="RefSeq" id="WP_013703296.1">
    <property type="nucleotide sequence ID" value="NC_015387.1"/>
</dbReference>
<dbReference type="InterPro" id="IPR011006">
    <property type="entry name" value="CheY-like_superfamily"/>
</dbReference>
<proteinExistence type="predicted"/>
<dbReference type="InterPro" id="IPR037257">
    <property type="entry name" value="T2SS_E_N_sf"/>
</dbReference>
<dbReference type="EMBL" id="CP002630">
    <property type="protein sequence ID" value="AEB11243.1"/>
    <property type="molecule type" value="Genomic_DNA"/>
</dbReference>